<dbReference type="OrthoDB" id="63113at2759"/>
<dbReference type="VEuPathDB" id="FungiDB:AMAG_12384"/>
<dbReference type="PANTHER" id="PTHR19317:SF0">
    <property type="entry name" value="PRENYLATED RAB ACCEPTOR PROTEIN 1"/>
    <property type="match status" value="1"/>
</dbReference>
<dbReference type="Proteomes" id="UP000054350">
    <property type="component" value="Unassembled WGS sequence"/>
</dbReference>
<dbReference type="EMBL" id="GG745354">
    <property type="protein sequence ID" value="KNE67649.1"/>
    <property type="molecule type" value="Genomic_DNA"/>
</dbReference>
<keyword evidence="2 5" id="KW-0812">Transmembrane</keyword>
<name>A0A0L0SZA3_ALLM3</name>
<dbReference type="eggNOG" id="KOG3142">
    <property type="taxonomic scope" value="Eukaryota"/>
</dbReference>
<dbReference type="Pfam" id="PF03208">
    <property type="entry name" value="PRA1"/>
    <property type="match status" value="1"/>
</dbReference>
<feature type="region of interest" description="Disordered" evidence="6">
    <location>
        <begin position="1"/>
        <end position="27"/>
    </location>
</feature>
<dbReference type="InterPro" id="IPR004895">
    <property type="entry name" value="Prenylated_rab_accept_PRA1"/>
</dbReference>
<keyword evidence="4 5" id="KW-0472">Membrane</keyword>
<proteinExistence type="inferred from homology"/>
<feature type="transmembrane region" description="Helical" evidence="5">
    <location>
        <begin position="135"/>
        <end position="161"/>
    </location>
</feature>
<protein>
    <recommendedName>
        <fullName evidence="5">PRA1 family protein</fullName>
    </recommendedName>
</protein>
<reference evidence="8" key="2">
    <citation type="submission" date="2009-11" db="EMBL/GenBank/DDBJ databases">
        <title>The Genome Sequence of Allomyces macrogynus strain ATCC 38327.</title>
        <authorList>
            <consortium name="The Broad Institute Genome Sequencing Platform"/>
            <person name="Russ C."/>
            <person name="Cuomo C."/>
            <person name="Shea T."/>
            <person name="Young S.K."/>
            <person name="Zeng Q."/>
            <person name="Koehrsen M."/>
            <person name="Haas B."/>
            <person name="Borodovsky M."/>
            <person name="Guigo R."/>
            <person name="Alvarado L."/>
            <person name="Berlin A."/>
            <person name="Borenstein D."/>
            <person name="Chen Z."/>
            <person name="Engels R."/>
            <person name="Freedman E."/>
            <person name="Gellesch M."/>
            <person name="Goldberg J."/>
            <person name="Griggs A."/>
            <person name="Gujja S."/>
            <person name="Heiman D."/>
            <person name="Hepburn T."/>
            <person name="Howarth C."/>
            <person name="Jen D."/>
            <person name="Larson L."/>
            <person name="Lewis B."/>
            <person name="Mehta T."/>
            <person name="Park D."/>
            <person name="Pearson M."/>
            <person name="Roberts A."/>
            <person name="Saif S."/>
            <person name="Shenoy N."/>
            <person name="Sisk P."/>
            <person name="Stolte C."/>
            <person name="Sykes S."/>
            <person name="Walk T."/>
            <person name="White J."/>
            <person name="Yandava C."/>
            <person name="Burger G."/>
            <person name="Gray M.W."/>
            <person name="Holland P.W.H."/>
            <person name="King N."/>
            <person name="Lang F.B.F."/>
            <person name="Roger A.J."/>
            <person name="Ruiz-Trillo I."/>
            <person name="Lander E."/>
            <person name="Nusbaum C."/>
        </authorList>
    </citation>
    <scope>NUCLEOTIDE SEQUENCE [LARGE SCALE GENOMIC DNA]</scope>
    <source>
        <strain evidence="8">ATCC 38327</strain>
    </source>
</reference>
<dbReference type="STRING" id="578462.A0A0L0SZA3"/>
<organism evidence="7 8">
    <name type="scientific">Allomyces macrogynus (strain ATCC 38327)</name>
    <name type="common">Allomyces javanicus var. macrogynus</name>
    <dbReference type="NCBI Taxonomy" id="578462"/>
    <lineage>
        <taxon>Eukaryota</taxon>
        <taxon>Fungi</taxon>
        <taxon>Fungi incertae sedis</taxon>
        <taxon>Blastocladiomycota</taxon>
        <taxon>Blastocladiomycetes</taxon>
        <taxon>Blastocladiales</taxon>
        <taxon>Blastocladiaceae</taxon>
        <taxon>Allomyces</taxon>
    </lineage>
</organism>
<dbReference type="AlphaFoldDB" id="A0A0L0SZA3"/>
<evidence type="ECO:0000256" key="4">
    <source>
        <dbReference type="ARBA" id="ARBA00023136"/>
    </source>
</evidence>
<evidence type="ECO:0000256" key="5">
    <source>
        <dbReference type="RuleBase" id="RU363107"/>
    </source>
</evidence>
<evidence type="ECO:0000313" key="8">
    <source>
        <dbReference type="Proteomes" id="UP000054350"/>
    </source>
</evidence>
<dbReference type="GO" id="GO:0016020">
    <property type="term" value="C:membrane"/>
    <property type="evidence" value="ECO:0007669"/>
    <property type="project" value="UniProtKB-SubCell"/>
</dbReference>
<gene>
    <name evidence="7" type="ORF">AMAG_12384</name>
</gene>
<feature type="compositionally biased region" description="Polar residues" evidence="6">
    <location>
        <begin position="1"/>
        <end position="18"/>
    </location>
</feature>
<evidence type="ECO:0000256" key="1">
    <source>
        <dbReference type="ARBA" id="ARBA00004141"/>
    </source>
</evidence>
<keyword evidence="8" id="KW-1185">Reference proteome</keyword>
<evidence type="ECO:0000256" key="3">
    <source>
        <dbReference type="ARBA" id="ARBA00022989"/>
    </source>
</evidence>
<sequence>MATPLPTSEKTAPGQLSGTLGGPMAPPPYAPLAGTGAIPMPIPGAPAPGGGFAAPAGASLAAGMAAQVASERLTTAGLLPAQWSVEGLREYRAAKMQEWRSMGDFFDWTRFRRPGSWEMVKERVNANLSYYHANYLFIFVCICFYALITSPFLLLSLAFLVGAHIMVRRANAPTIMVFGQELSTTQVNSYLAIFTIPLLWLGSAGSTVFWIVGASGLVIGGHAAMLEPPVERAFEQNV</sequence>
<comment type="subcellular location">
    <subcellularLocation>
        <location evidence="1 5">Membrane</location>
        <topology evidence="1 5">Multi-pass membrane protein</topology>
    </subcellularLocation>
</comment>
<reference evidence="7 8" key="1">
    <citation type="submission" date="2009-11" db="EMBL/GenBank/DDBJ databases">
        <title>Annotation of Allomyces macrogynus ATCC 38327.</title>
        <authorList>
            <consortium name="The Broad Institute Genome Sequencing Platform"/>
            <person name="Russ C."/>
            <person name="Cuomo C."/>
            <person name="Burger G."/>
            <person name="Gray M.W."/>
            <person name="Holland P.W.H."/>
            <person name="King N."/>
            <person name="Lang F.B.F."/>
            <person name="Roger A.J."/>
            <person name="Ruiz-Trillo I."/>
            <person name="Young S.K."/>
            <person name="Zeng Q."/>
            <person name="Gargeya S."/>
            <person name="Fitzgerald M."/>
            <person name="Haas B."/>
            <person name="Abouelleil A."/>
            <person name="Alvarado L."/>
            <person name="Arachchi H.M."/>
            <person name="Berlin A."/>
            <person name="Chapman S.B."/>
            <person name="Gearin G."/>
            <person name="Goldberg J."/>
            <person name="Griggs A."/>
            <person name="Gujja S."/>
            <person name="Hansen M."/>
            <person name="Heiman D."/>
            <person name="Howarth C."/>
            <person name="Larimer J."/>
            <person name="Lui A."/>
            <person name="MacDonald P.J.P."/>
            <person name="McCowen C."/>
            <person name="Montmayeur A."/>
            <person name="Murphy C."/>
            <person name="Neiman D."/>
            <person name="Pearson M."/>
            <person name="Priest M."/>
            <person name="Roberts A."/>
            <person name="Saif S."/>
            <person name="Shea T."/>
            <person name="Sisk P."/>
            <person name="Stolte C."/>
            <person name="Sykes S."/>
            <person name="Wortman J."/>
            <person name="Nusbaum C."/>
            <person name="Birren B."/>
        </authorList>
    </citation>
    <scope>NUCLEOTIDE SEQUENCE [LARGE SCALE GENOMIC DNA]</scope>
    <source>
        <strain evidence="7 8">ATCC 38327</strain>
    </source>
</reference>
<keyword evidence="3 5" id="KW-1133">Transmembrane helix</keyword>
<accession>A0A0L0SZA3</accession>
<feature type="transmembrane region" description="Helical" evidence="5">
    <location>
        <begin position="182"/>
        <end position="201"/>
    </location>
</feature>
<dbReference type="GO" id="GO:0005794">
    <property type="term" value="C:Golgi apparatus"/>
    <property type="evidence" value="ECO:0007669"/>
    <property type="project" value="TreeGrafter"/>
</dbReference>
<evidence type="ECO:0000256" key="2">
    <source>
        <dbReference type="ARBA" id="ARBA00022692"/>
    </source>
</evidence>
<evidence type="ECO:0000313" key="7">
    <source>
        <dbReference type="EMBL" id="KNE67649.1"/>
    </source>
</evidence>
<evidence type="ECO:0000256" key="6">
    <source>
        <dbReference type="SAM" id="MobiDB-lite"/>
    </source>
</evidence>
<dbReference type="PANTHER" id="PTHR19317">
    <property type="entry name" value="PRENYLATED RAB ACCEPTOR 1-RELATED"/>
    <property type="match status" value="1"/>
</dbReference>
<comment type="similarity">
    <text evidence="5">Belongs to the PRA1 family.</text>
</comment>